<evidence type="ECO:0000313" key="4">
    <source>
        <dbReference type="Proteomes" id="UP000010988"/>
    </source>
</evidence>
<dbReference type="InterPro" id="IPR000160">
    <property type="entry name" value="GGDEF_dom"/>
</dbReference>
<dbReference type="InterPro" id="IPR029787">
    <property type="entry name" value="Nucleotide_cyclase"/>
</dbReference>
<proteinExistence type="predicted"/>
<feature type="transmembrane region" description="Helical" evidence="1">
    <location>
        <begin position="47"/>
        <end position="67"/>
    </location>
</feature>
<dbReference type="Gene3D" id="3.30.70.270">
    <property type="match status" value="1"/>
</dbReference>
<keyword evidence="1" id="KW-0472">Membrane</keyword>
<evidence type="ECO:0000313" key="3">
    <source>
        <dbReference type="EMBL" id="GAC51198.1"/>
    </source>
</evidence>
<keyword evidence="1" id="KW-0812">Transmembrane</keyword>
<feature type="domain" description="GGDEF" evidence="2">
    <location>
        <begin position="242"/>
        <end position="374"/>
    </location>
</feature>
<protein>
    <recommendedName>
        <fullName evidence="2">GGDEF domain-containing protein</fullName>
    </recommendedName>
</protein>
<dbReference type="STRING" id="1220583.GOACH_58_00530"/>
<feature type="transmembrane region" description="Helical" evidence="1">
    <location>
        <begin position="129"/>
        <end position="146"/>
    </location>
</feature>
<organism evidence="3 4">
    <name type="scientific">Gordonia aichiensis NBRC 108223</name>
    <dbReference type="NCBI Taxonomy" id="1220583"/>
    <lineage>
        <taxon>Bacteria</taxon>
        <taxon>Bacillati</taxon>
        <taxon>Actinomycetota</taxon>
        <taxon>Actinomycetes</taxon>
        <taxon>Mycobacteriales</taxon>
        <taxon>Gordoniaceae</taxon>
        <taxon>Gordonia</taxon>
    </lineage>
</organism>
<keyword evidence="1" id="KW-1133">Transmembrane helix</keyword>
<dbReference type="EMBL" id="BANR01000058">
    <property type="protein sequence ID" value="GAC51198.1"/>
    <property type="molecule type" value="Genomic_DNA"/>
</dbReference>
<dbReference type="PROSITE" id="PS50887">
    <property type="entry name" value="GGDEF"/>
    <property type="match status" value="1"/>
</dbReference>
<dbReference type="InterPro" id="IPR043128">
    <property type="entry name" value="Rev_trsase/Diguanyl_cyclase"/>
</dbReference>
<keyword evidence="4" id="KW-1185">Reference proteome</keyword>
<dbReference type="Proteomes" id="UP000010988">
    <property type="component" value="Unassembled WGS sequence"/>
</dbReference>
<dbReference type="PANTHER" id="PTHR45138:SF9">
    <property type="entry name" value="DIGUANYLATE CYCLASE DGCM-RELATED"/>
    <property type="match status" value="1"/>
</dbReference>
<name>L7KU06_9ACTN</name>
<feature type="transmembrane region" description="Helical" evidence="1">
    <location>
        <begin position="79"/>
        <end position="96"/>
    </location>
</feature>
<feature type="transmembrane region" description="Helical" evidence="1">
    <location>
        <begin position="153"/>
        <end position="173"/>
    </location>
</feature>
<dbReference type="InterPro" id="IPR050469">
    <property type="entry name" value="Diguanylate_Cyclase"/>
</dbReference>
<sequence>MRENAGDAPDHGSRTTRELVSNWWSGPDHYEWLSTYLATRGRQRPTALLVAGAVLLFGMVELLMMFSPAGPSHDVWRRGAAAGVVVACVAMSVVWLRRSWPSRRWSTVFVITAAVCIGVGALIERDDMSAIAACGLFGVLGGYVGIFHSVRLLVVNFTIAVLVVAVLAVRIGVADGAVLAIAKSLALLGSFTAIPVLCQLLLERLGPDALNSDTDALTGLLNRRGFYARAGDLIANRAGSQDILLVALIDLDDFKRINDTFGHEEGDAALAEVARALTDCAGASTLVARLGGEEFVVAETVGVHDDVLRRGRAVGRAITANTHGVTASVGLVTVTIAAGHLMTATGFDDVIRLADHAMYDAKRAGGNRVCHHAGDVGPGTAS</sequence>
<dbReference type="OrthoDB" id="23692at2"/>
<dbReference type="GO" id="GO:0052621">
    <property type="term" value="F:diguanylate cyclase activity"/>
    <property type="evidence" value="ECO:0007669"/>
    <property type="project" value="TreeGrafter"/>
</dbReference>
<dbReference type="RefSeq" id="WP_005180525.1">
    <property type="nucleotide sequence ID" value="NZ_BANR01000058.1"/>
</dbReference>
<accession>L7KU06</accession>
<dbReference type="AlphaFoldDB" id="L7KU06"/>
<dbReference type="PANTHER" id="PTHR45138">
    <property type="entry name" value="REGULATORY COMPONENTS OF SENSORY TRANSDUCTION SYSTEM"/>
    <property type="match status" value="1"/>
</dbReference>
<dbReference type="SMART" id="SM00267">
    <property type="entry name" value="GGDEF"/>
    <property type="match status" value="1"/>
</dbReference>
<feature type="transmembrane region" description="Helical" evidence="1">
    <location>
        <begin position="105"/>
        <end position="123"/>
    </location>
</feature>
<dbReference type="SUPFAM" id="SSF55073">
    <property type="entry name" value="Nucleotide cyclase"/>
    <property type="match status" value="1"/>
</dbReference>
<dbReference type="NCBIfam" id="TIGR00254">
    <property type="entry name" value="GGDEF"/>
    <property type="match status" value="1"/>
</dbReference>
<dbReference type="Pfam" id="PF00990">
    <property type="entry name" value="GGDEF"/>
    <property type="match status" value="1"/>
</dbReference>
<reference evidence="3 4" key="1">
    <citation type="submission" date="2012-12" db="EMBL/GenBank/DDBJ databases">
        <title>Whole genome shotgun sequence of Gordonia aichiensis NBRC 108223.</title>
        <authorList>
            <person name="Isaki-Nakamura S."/>
            <person name="Hosoyama A."/>
            <person name="Tsuchikane K."/>
            <person name="Ando Y."/>
            <person name="Baba S."/>
            <person name="Ohji S."/>
            <person name="Hamada M."/>
            <person name="Tamura T."/>
            <person name="Yamazoe A."/>
            <person name="Yamazaki S."/>
            <person name="Fujita N."/>
        </authorList>
    </citation>
    <scope>NUCLEOTIDE SEQUENCE [LARGE SCALE GENOMIC DNA]</scope>
    <source>
        <strain evidence="3 4">NBRC 108223</strain>
    </source>
</reference>
<evidence type="ECO:0000256" key="1">
    <source>
        <dbReference type="SAM" id="Phobius"/>
    </source>
</evidence>
<dbReference type="CDD" id="cd01949">
    <property type="entry name" value="GGDEF"/>
    <property type="match status" value="1"/>
</dbReference>
<dbReference type="eggNOG" id="COG2199">
    <property type="taxonomic scope" value="Bacteria"/>
</dbReference>
<comment type="caution">
    <text evidence="3">The sequence shown here is derived from an EMBL/GenBank/DDBJ whole genome shotgun (WGS) entry which is preliminary data.</text>
</comment>
<evidence type="ECO:0000259" key="2">
    <source>
        <dbReference type="PROSITE" id="PS50887"/>
    </source>
</evidence>
<gene>
    <name evidence="3" type="ORF">GOACH_58_00530</name>
</gene>